<keyword evidence="6" id="KW-0964">Secreted</keyword>
<organism evidence="23 24">
    <name type="scientific">Paenimyroides ummariense</name>
    <dbReference type="NCBI Taxonomy" id="913024"/>
    <lineage>
        <taxon>Bacteria</taxon>
        <taxon>Pseudomonadati</taxon>
        <taxon>Bacteroidota</taxon>
        <taxon>Flavobacteriia</taxon>
        <taxon>Flavobacteriales</taxon>
        <taxon>Flavobacteriaceae</taxon>
        <taxon>Paenimyroides</taxon>
    </lineage>
</organism>
<evidence type="ECO:0000256" key="6">
    <source>
        <dbReference type="ARBA" id="ARBA00022525"/>
    </source>
</evidence>
<evidence type="ECO:0000256" key="4">
    <source>
        <dbReference type="ARBA" id="ARBA00004613"/>
    </source>
</evidence>
<gene>
    <name evidence="23" type="ORF">SAMN05421741_11156</name>
</gene>
<keyword evidence="24" id="KW-1185">Reference proteome</keyword>
<evidence type="ECO:0000256" key="21">
    <source>
        <dbReference type="SAM" id="SignalP"/>
    </source>
</evidence>
<proteinExistence type="predicted"/>
<evidence type="ECO:0000256" key="19">
    <source>
        <dbReference type="ARBA" id="ARBA00025833"/>
    </source>
</evidence>
<evidence type="ECO:0000313" key="24">
    <source>
        <dbReference type="Proteomes" id="UP000199036"/>
    </source>
</evidence>
<dbReference type="Proteomes" id="UP000199036">
    <property type="component" value="Unassembled WGS sequence"/>
</dbReference>
<dbReference type="RefSeq" id="WP_091522974.1">
    <property type="nucleotide sequence ID" value="NZ_FOVI01000011.1"/>
</dbReference>
<keyword evidence="9" id="KW-0479">Metal-binding</keyword>
<dbReference type="GO" id="GO:0005764">
    <property type="term" value="C:lysosome"/>
    <property type="evidence" value="ECO:0007669"/>
    <property type="project" value="UniProtKB-SubCell"/>
</dbReference>
<evidence type="ECO:0000256" key="11">
    <source>
        <dbReference type="ARBA" id="ARBA00022801"/>
    </source>
</evidence>
<comment type="subcellular location">
    <subcellularLocation>
        <location evidence="1">Endoplasmic reticulum</location>
    </subcellularLocation>
    <subcellularLocation>
        <location evidence="3">Golgi apparatus</location>
    </subcellularLocation>
    <subcellularLocation>
        <location evidence="2">Lysosome</location>
    </subcellularLocation>
    <subcellularLocation>
        <location evidence="4">Secreted</location>
    </subcellularLocation>
</comment>
<evidence type="ECO:0000256" key="2">
    <source>
        <dbReference type="ARBA" id="ARBA00004371"/>
    </source>
</evidence>
<protein>
    <recommendedName>
        <fullName evidence="5">Carboxypeptidase Q</fullName>
    </recommendedName>
    <alternativeName>
        <fullName evidence="20">Plasma glutamate carboxypeptidase</fullName>
    </alternativeName>
</protein>
<evidence type="ECO:0000256" key="15">
    <source>
        <dbReference type="ARBA" id="ARBA00023049"/>
    </source>
</evidence>
<evidence type="ECO:0000256" key="20">
    <source>
        <dbReference type="ARBA" id="ARBA00033328"/>
    </source>
</evidence>
<dbReference type="GO" id="GO:0006508">
    <property type="term" value="P:proteolysis"/>
    <property type="evidence" value="ECO:0007669"/>
    <property type="project" value="UniProtKB-KW"/>
</dbReference>
<evidence type="ECO:0000256" key="16">
    <source>
        <dbReference type="ARBA" id="ARBA00023145"/>
    </source>
</evidence>
<evidence type="ECO:0000256" key="13">
    <source>
        <dbReference type="ARBA" id="ARBA00022833"/>
    </source>
</evidence>
<evidence type="ECO:0000256" key="14">
    <source>
        <dbReference type="ARBA" id="ARBA00023034"/>
    </source>
</evidence>
<keyword evidence="16" id="KW-0865">Zymogen</keyword>
<comment type="subunit">
    <text evidence="19">Homodimer. The monomeric form is inactive while the homodimer is active.</text>
</comment>
<keyword evidence="17" id="KW-0325">Glycoprotein</keyword>
<evidence type="ECO:0000256" key="1">
    <source>
        <dbReference type="ARBA" id="ARBA00004240"/>
    </source>
</evidence>
<dbReference type="SUPFAM" id="SSF53187">
    <property type="entry name" value="Zn-dependent exopeptidases"/>
    <property type="match status" value="1"/>
</dbReference>
<feature type="chain" id="PRO_5011567237" description="Carboxypeptidase Q" evidence="21">
    <location>
        <begin position="24"/>
        <end position="517"/>
    </location>
</feature>
<keyword evidence="8" id="KW-0645">Protease</keyword>
<keyword evidence="7" id="KW-0121">Carboxypeptidase</keyword>
<reference evidence="24" key="1">
    <citation type="submission" date="2016-10" db="EMBL/GenBank/DDBJ databases">
        <authorList>
            <person name="Varghese N."/>
            <person name="Submissions S."/>
        </authorList>
    </citation>
    <scope>NUCLEOTIDE SEQUENCE [LARGE SCALE GENOMIC DNA]</scope>
    <source>
        <strain evidence="24">DS-12</strain>
    </source>
</reference>
<dbReference type="GO" id="GO:0005576">
    <property type="term" value="C:extracellular region"/>
    <property type="evidence" value="ECO:0007669"/>
    <property type="project" value="UniProtKB-SubCell"/>
</dbReference>
<name>A0A1I5C1V1_9FLAO</name>
<feature type="signal peptide" evidence="21">
    <location>
        <begin position="1"/>
        <end position="23"/>
    </location>
</feature>
<keyword evidence="11" id="KW-0378">Hydrolase</keyword>
<evidence type="ECO:0000256" key="7">
    <source>
        <dbReference type="ARBA" id="ARBA00022645"/>
    </source>
</evidence>
<dbReference type="PANTHER" id="PTHR12053">
    <property type="entry name" value="PROTEASE FAMILY M28 PLASMA GLUTAMATE CARBOXYPEPTIDASE-RELATED"/>
    <property type="match status" value="1"/>
</dbReference>
<dbReference type="GO" id="GO:0070573">
    <property type="term" value="F:metallodipeptidase activity"/>
    <property type="evidence" value="ECO:0007669"/>
    <property type="project" value="InterPro"/>
</dbReference>
<evidence type="ECO:0000256" key="12">
    <source>
        <dbReference type="ARBA" id="ARBA00022824"/>
    </source>
</evidence>
<keyword evidence="12" id="KW-0256">Endoplasmic reticulum</keyword>
<keyword evidence="15" id="KW-0482">Metalloprotease</keyword>
<dbReference type="Gene3D" id="3.40.630.10">
    <property type="entry name" value="Zn peptidases"/>
    <property type="match status" value="1"/>
</dbReference>
<keyword evidence="14" id="KW-0333">Golgi apparatus</keyword>
<dbReference type="AlphaFoldDB" id="A0A1I5C1V1"/>
<dbReference type="Pfam" id="PF04389">
    <property type="entry name" value="Peptidase_M28"/>
    <property type="match status" value="1"/>
</dbReference>
<dbReference type="EMBL" id="FOVI01000011">
    <property type="protein sequence ID" value="SFN80814.1"/>
    <property type="molecule type" value="Genomic_DNA"/>
</dbReference>
<evidence type="ECO:0000256" key="3">
    <source>
        <dbReference type="ARBA" id="ARBA00004555"/>
    </source>
</evidence>
<sequence>MNKNYLKSAFLLSFSVLSLSVSAQNKFQQNKQSIYSEIINEVENNSQLENLAFELLDEIGPRLVGSPEMQQAHNWVVDTYKKWNISAENVAYGEWKSWQRGTTQIEMTHPRIKSIDGMQLAWNANTKKAIEAEVVAMPLFQSKAEFETWANSVKGKIVLISPYQKSGRPENQWKEHATEEDFTSFKKEKSDDLTAWNNSIKMTGKTTREIVEYLEKKGAVGFVQSFYTGTMGSNRIFYSFAKNTPMVDVSLEDYGLLHRLEVHGKAPKLKINTQSKNLGTAKTFNTIATIPGKTKPNEYVMLSAHLDSWDGAQGATDNGTGTILMMEVARLIQKYAPNNDRTIVIGHWGSEEQGLNGSRAYIMDNPTEVQKIKVLFNQDSGTGRINYIGGQGFTQAYNYLGTWLQNVPENNRKHIKTDYPGMPQGGGTDNASFVAAGVPAFNLGTQNWDYGQYTWHTNRDTYDKIVFEELERNVITTTILTLEAANDPNEISNEKRVLPATTEWPTIKEPKRNSKDY</sequence>
<evidence type="ECO:0000256" key="9">
    <source>
        <dbReference type="ARBA" id="ARBA00022723"/>
    </source>
</evidence>
<dbReference type="Gene3D" id="3.50.30.30">
    <property type="match status" value="1"/>
</dbReference>
<evidence type="ECO:0000259" key="22">
    <source>
        <dbReference type="Pfam" id="PF04389"/>
    </source>
</evidence>
<feature type="domain" description="Peptidase M28" evidence="22">
    <location>
        <begin position="285"/>
        <end position="472"/>
    </location>
</feature>
<accession>A0A1I5C1V1</accession>
<evidence type="ECO:0000313" key="23">
    <source>
        <dbReference type="EMBL" id="SFN80814.1"/>
    </source>
</evidence>
<evidence type="ECO:0000256" key="10">
    <source>
        <dbReference type="ARBA" id="ARBA00022729"/>
    </source>
</evidence>
<evidence type="ECO:0000256" key="17">
    <source>
        <dbReference type="ARBA" id="ARBA00023180"/>
    </source>
</evidence>
<dbReference type="GO" id="GO:0004180">
    <property type="term" value="F:carboxypeptidase activity"/>
    <property type="evidence" value="ECO:0007669"/>
    <property type="project" value="UniProtKB-KW"/>
</dbReference>
<keyword evidence="10 21" id="KW-0732">Signal</keyword>
<evidence type="ECO:0000256" key="5">
    <source>
        <dbReference type="ARBA" id="ARBA00014116"/>
    </source>
</evidence>
<dbReference type="OrthoDB" id="9769665at2"/>
<evidence type="ECO:0000256" key="8">
    <source>
        <dbReference type="ARBA" id="ARBA00022670"/>
    </source>
</evidence>
<dbReference type="STRING" id="913024.SAMN05421741_11156"/>
<dbReference type="PANTHER" id="PTHR12053:SF3">
    <property type="entry name" value="CARBOXYPEPTIDASE Q"/>
    <property type="match status" value="1"/>
</dbReference>
<dbReference type="GO" id="GO:0046872">
    <property type="term" value="F:metal ion binding"/>
    <property type="evidence" value="ECO:0007669"/>
    <property type="project" value="UniProtKB-KW"/>
</dbReference>
<dbReference type="InterPro" id="IPR039866">
    <property type="entry name" value="CPQ"/>
</dbReference>
<dbReference type="InterPro" id="IPR007484">
    <property type="entry name" value="Peptidase_M28"/>
</dbReference>
<keyword evidence="18" id="KW-0458">Lysosome</keyword>
<keyword evidence="13" id="KW-0862">Zinc</keyword>
<evidence type="ECO:0000256" key="18">
    <source>
        <dbReference type="ARBA" id="ARBA00023228"/>
    </source>
</evidence>